<reference evidence="4 5" key="1">
    <citation type="submission" date="2018-05" db="EMBL/GenBank/DDBJ databases">
        <title>Draft genome of Methanospirillum stamsii Pt1.</title>
        <authorList>
            <person name="Dueholm M.S."/>
            <person name="Nielsen P.H."/>
            <person name="Bakmann L.F."/>
            <person name="Otzen D.E."/>
        </authorList>
    </citation>
    <scope>NUCLEOTIDE SEQUENCE [LARGE SCALE GENOMIC DNA]</scope>
    <source>
        <strain evidence="4 5">Pt1</strain>
    </source>
</reference>
<dbReference type="SUPFAM" id="SSF52540">
    <property type="entry name" value="P-loop containing nucleoside triphosphate hydrolases"/>
    <property type="match status" value="1"/>
</dbReference>
<proteinExistence type="predicted"/>
<dbReference type="InterPro" id="IPR003959">
    <property type="entry name" value="ATPase_AAA_core"/>
</dbReference>
<evidence type="ECO:0000256" key="1">
    <source>
        <dbReference type="ARBA" id="ARBA00022741"/>
    </source>
</evidence>
<organism evidence="4 5">
    <name type="scientific">Methanospirillum stamsii</name>
    <dbReference type="NCBI Taxonomy" id="1277351"/>
    <lineage>
        <taxon>Archaea</taxon>
        <taxon>Methanobacteriati</taxon>
        <taxon>Methanobacteriota</taxon>
        <taxon>Stenosarchaea group</taxon>
        <taxon>Methanomicrobia</taxon>
        <taxon>Methanomicrobiales</taxon>
        <taxon>Methanospirillaceae</taxon>
        <taxon>Methanospirillum</taxon>
    </lineage>
</organism>
<dbReference type="GO" id="GO:0034605">
    <property type="term" value="P:cellular response to heat"/>
    <property type="evidence" value="ECO:0007669"/>
    <property type="project" value="TreeGrafter"/>
</dbReference>
<protein>
    <recommendedName>
        <fullName evidence="3">ATPase AAA-type core domain-containing protein</fullName>
    </recommendedName>
</protein>
<gene>
    <name evidence="4" type="ORF">DLD82_08725</name>
</gene>
<dbReference type="Gene3D" id="3.40.50.300">
    <property type="entry name" value="P-loop containing nucleotide triphosphate hydrolases"/>
    <property type="match status" value="1"/>
</dbReference>
<evidence type="ECO:0000256" key="2">
    <source>
        <dbReference type="ARBA" id="ARBA00022840"/>
    </source>
</evidence>
<dbReference type="Proteomes" id="UP000245934">
    <property type="component" value="Unassembled WGS sequence"/>
</dbReference>
<dbReference type="InterPro" id="IPR001270">
    <property type="entry name" value="ClpA/B"/>
</dbReference>
<sequence>MYNLPRWSSEFIRFLSVTPQFNFTGNIFDVYPVEIDGDITTLRLRDYIRTILVKEGYSVILGLDPFVGFSHLHGDPDTIHAILGDVLTVERTGPPSLERTLEILEKSVHNRTAYSAIILNQIVGHDIRYNSPDEFFYYLFSTSQNAEPRLLAGSSYPRFNLLIWIHECSVALPSWYTRDNSRIRQIVVPKPDPETRRALLETLTRNVTQFEDMDTASRNNSLSLIVKQTHNMQANEIISLISLVRREIVPVSDLAEAVIQYSSGISDNFWRSVDQKTIARAEEFLSNQVYGQKLAIRKVCDIINQSYLGLSRVQYSQNLNQPKGFLLLAGHEGVGKTTLAVAIKTLLVGSDHDMVTINMNDYQDDNALLRLDTFTEIDHGNFLAKIYKNPYSVILFENIESAHPNVLQFITTILRDGEVHSKEGKCVSFTGCLIICTIRLQGCCPTNLYNQKSEETVKEYQNRERAAGEIIAQFFEEQKNLDFSQLIRSNLIILRSIHHEAAVSILKSMIDRIIENIAARYHITITFSPDVSEQIELFCCQDVKRGGIGIGERLDNILVNPLSKIIIDGSFSPGEKVILTKISDTESGWEVTLSRVQ</sequence>
<dbReference type="GO" id="GO:0005737">
    <property type="term" value="C:cytoplasm"/>
    <property type="evidence" value="ECO:0007669"/>
    <property type="project" value="TreeGrafter"/>
</dbReference>
<dbReference type="PANTHER" id="PTHR11638:SF18">
    <property type="entry name" value="HEAT SHOCK PROTEIN 104"/>
    <property type="match status" value="1"/>
</dbReference>
<evidence type="ECO:0000313" key="4">
    <source>
        <dbReference type="EMBL" id="PWR74651.1"/>
    </source>
</evidence>
<accession>A0A2V2NGB7</accession>
<evidence type="ECO:0000313" key="5">
    <source>
        <dbReference type="Proteomes" id="UP000245934"/>
    </source>
</evidence>
<dbReference type="Pfam" id="PF07724">
    <property type="entry name" value="AAA_2"/>
    <property type="match status" value="1"/>
</dbReference>
<keyword evidence="5" id="KW-1185">Reference proteome</keyword>
<dbReference type="GeneID" id="97608094"/>
<keyword evidence="1" id="KW-0547">Nucleotide-binding</keyword>
<feature type="domain" description="ATPase AAA-type core" evidence="3">
    <location>
        <begin position="322"/>
        <end position="466"/>
    </location>
</feature>
<dbReference type="PRINTS" id="PR00300">
    <property type="entry name" value="CLPPROTEASEA"/>
</dbReference>
<dbReference type="GO" id="GO:0016887">
    <property type="term" value="F:ATP hydrolysis activity"/>
    <property type="evidence" value="ECO:0007669"/>
    <property type="project" value="InterPro"/>
</dbReference>
<dbReference type="EMBL" id="QGMZ01000016">
    <property type="protein sequence ID" value="PWR74651.1"/>
    <property type="molecule type" value="Genomic_DNA"/>
</dbReference>
<dbReference type="GO" id="GO:0005524">
    <property type="term" value="F:ATP binding"/>
    <property type="evidence" value="ECO:0007669"/>
    <property type="project" value="UniProtKB-KW"/>
</dbReference>
<name>A0A2V2NGB7_9EURY</name>
<dbReference type="InterPro" id="IPR027417">
    <property type="entry name" value="P-loop_NTPase"/>
</dbReference>
<dbReference type="OrthoDB" id="376513at2157"/>
<evidence type="ECO:0000259" key="3">
    <source>
        <dbReference type="Pfam" id="PF07724"/>
    </source>
</evidence>
<dbReference type="RefSeq" id="WP_109940731.1">
    <property type="nucleotide sequence ID" value="NZ_CP176366.1"/>
</dbReference>
<dbReference type="PANTHER" id="PTHR11638">
    <property type="entry name" value="ATP-DEPENDENT CLP PROTEASE"/>
    <property type="match status" value="1"/>
</dbReference>
<dbReference type="InterPro" id="IPR050130">
    <property type="entry name" value="ClpA_ClpB"/>
</dbReference>
<keyword evidence="2" id="KW-0067">ATP-binding</keyword>
<dbReference type="AlphaFoldDB" id="A0A2V2NGB7"/>
<comment type="caution">
    <text evidence="4">The sequence shown here is derived from an EMBL/GenBank/DDBJ whole genome shotgun (WGS) entry which is preliminary data.</text>
</comment>